<keyword evidence="3" id="KW-1185">Reference proteome</keyword>
<accession>A0A4S4EKZ8</accession>
<name>A0A4S4EKZ8_CAMSN</name>
<gene>
    <name evidence="2" type="ORF">TEA_010485</name>
</gene>
<dbReference type="InterPro" id="IPR040420">
    <property type="entry name" value="At1g76660-like"/>
</dbReference>
<organism evidence="2 3">
    <name type="scientific">Camellia sinensis var. sinensis</name>
    <name type="common">China tea</name>
    <dbReference type="NCBI Taxonomy" id="542762"/>
    <lineage>
        <taxon>Eukaryota</taxon>
        <taxon>Viridiplantae</taxon>
        <taxon>Streptophyta</taxon>
        <taxon>Embryophyta</taxon>
        <taxon>Tracheophyta</taxon>
        <taxon>Spermatophyta</taxon>
        <taxon>Magnoliopsida</taxon>
        <taxon>eudicotyledons</taxon>
        <taxon>Gunneridae</taxon>
        <taxon>Pentapetalae</taxon>
        <taxon>asterids</taxon>
        <taxon>Ericales</taxon>
        <taxon>Theaceae</taxon>
        <taxon>Camellia</taxon>
    </lineage>
</organism>
<proteinExistence type="predicted"/>
<evidence type="ECO:0000313" key="2">
    <source>
        <dbReference type="EMBL" id="THG17281.1"/>
    </source>
</evidence>
<dbReference type="EMBL" id="SDRB02003628">
    <property type="protein sequence ID" value="THG17281.1"/>
    <property type="molecule type" value="Genomic_DNA"/>
</dbReference>
<dbReference type="PANTHER" id="PTHR31798">
    <property type="entry name" value="HYDROXYPROLINE-RICH GLYCOPROTEIN-LIKE"/>
    <property type="match status" value="1"/>
</dbReference>
<feature type="compositionally biased region" description="Basic and acidic residues" evidence="1">
    <location>
        <begin position="172"/>
        <end position="181"/>
    </location>
</feature>
<dbReference type="PANTHER" id="PTHR31798:SF3">
    <property type="entry name" value="OS01G0103800 PROTEIN"/>
    <property type="match status" value="1"/>
</dbReference>
<dbReference type="AlphaFoldDB" id="A0A4S4EKZ8"/>
<comment type="caution">
    <text evidence="2">The sequence shown here is derived from an EMBL/GenBank/DDBJ whole genome shotgun (WGS) entry which is preliminary data.</text>
</comment>
<sequence length="357" mass="39566">MEKEWLQCEVYHFHRTMTINYVTGSPPVFSSFTTEPSTAPLTRLPELAHLTTPSSPDVPFAQFLSSSIDLNKDLEKTNYITTNDLQAIYSLHPGCPTTASSLPSPVSRSPSGCLLSSFPEREFSTQWNPSISSHDTKYPPKFESSRFTKLETNPLPPLSVSRESDVYSNGGNEHHNRQNKTCKQDVKEIEAYRASFGFSADEIISTAQYVEIPDILEDSFTMTRFTADKPHIGGSILAATNEGGQKAKETRTNLRSKKKHSSELDDVYGVLCGEMPGLGNNFEGGHISRGQPRDASGQSTPGSGNCILTDEENIFSRMGTSKISRKHHLGLSSSNAEIDYRRARSLRHGKGDFPWHD</sequence>
<feature type="region of interest" description="Disordered" evidence="1">
    <location>
        <begin position="153"/>
        <end position="181"/>
    </location>
</feature>
<evidence type="ECO:0000256" key="1">
    <source>
        <dbReference type="SAM" id="MobiDB-lite"/>
    </source>
</evidence>
<dbReference type="Proteomes" id="UP000306102">
    <property type="component" value="Unassembled WGS sequence"/>
</dbReference>
<feature type="region of interest" description="Disordered" evidence="1">
    <location>
        <begin position="282"/>
        <end position="308"/>
    </location>
</feature>
<protein>
    <submittedName>
        <fullName evidence="2">Uncharacterized protein</fullName>
    </submittedName>
</protein>
<reference evidence="2 3" key="1">
    <citation type="journal article" date="2018" name="Proc. Natl. Acad. Sci. U.S.A.">
        <title>Draft genome sequence of Camellia sinensis var. sinensis provides insights into the evolution of the tea genome and tea quality.</title>
        <authorList>
            <person name="Wei C."/>
            <person name="Yang H."/>
            <person name="Wang S."/>
            <person name="Zhao J."/>
            <person name="Liu C."/>
            <person name="Gao L."/>
            <person name="Xia E."/>
            <person name="Lu Y."/>
            <person name="Tai Y."/>
            <person name="She G."/>
            <person name="Sun J."/>
            <person name="Cao H."/>
            <person name="Tong W."/>
            <person name="Gao Q."/>
            <person name="Li Y."/>
            <person name="Deng W."/>
            <person name="Jiang X."/>
            <person name="Wang W."/>
            <person name="Chen Q."/>
            <person name="Zhang S."/>
            <person name="Li H."/>
            <person name="Wu J."/>
            <person name="Wang P."/>
            <person name="Li P."/>
            <person name="Shi C."/>
            <person name="Zheng F."/>
            <person name="Jian J."/>
            <person name="Huang B."/>
            <person name="Shan D."/>
            <person name="Shi M."/>
            <person name="Fang C."/>
            <person name="Yue Y."/>
            <person name="Li F."/>
            <person name="Li D."/>
            <person name="Wei S."/>
            <person name="Han B."/>
            <person name="Jiang C."/>
            <person name="Yin Y."/>
            <person name="Xia T."/>
            <person name="Zhang Z."/>
            <person name="Bennetzen J.L."/>
            <person name="Zhao S."/>
            <person name="Wan X."/>
        </authorList>
    </citation>
    <scope>NUCLEOTIDE SEQUENCE [LARGE SCALE GENOMIC DNA]</scope>
    <source>
        <strain evidence="3">cv. Shuchazao</strain>
        <tissue evidence="2">Leaf</tissue>
    </source>
</reference>
<dbReference type="STRING" id="542762.A0A4S4EKZ8"/>
<evidence type="ECO:0000313" key="3">
    <source>
        <dbReference type="Proteomes" id="UP000306102"/>
    </source>
</evidence>